<dbReference type="AlphaFoldDB" id="Q21P38"/>
<dbReference type="GeneID" id="98611980"/>
<organism evidence="1 2">
    <name type="scientific">Saccharophagus degradans (strain 2-40 / ATCC 43961 / DSM 17024)</name>
    <dbReference type="NCBI Taxonomy" id="203122"/>
    <lineage>
        <taxon>Bacteria</taxon>
        <taxon>Pseudomonadati</taxon>
        <taxon>Pseudomonadota</taxon>
        <taxon>Gammaproteobacteria</taxon>
        <taxon>Cellvibrionales</taxon>
        <taxon>Cellvibrionaceae</taxon>
        <taxon>Saccharophagus</taxon>
    </lineage>
</organism>
<proteinExistence type="predicted"/>
<sequence>MQNYQNPIIQDSTTDTLFYAQSVLAVLQEYYAAVNLPQRDQEENVSCGLHWILRCVDNALEFEIKRLSLGE</sequence>
<protein>
    <submittedName>
        <fullName evidence="1">Uncharacterized protein</fullName>
    </submittedName>
</protein>
<keyword evidence="2" id="KW-1185">Reference proteome</keyword>
<dbReference type="EMBL" id="CP000282">
    <property type="protein sequence ID" value="ABD79541.1"/>
    <property type="molecule type" value="Genomic_DNA"/>
</dbReference>
<reference evidence="1 2" key="1">
    <citation type="journal article" date="2008" name="PLoS Genet.">
        <title>Complete genome sequence of the complex carbohydrate-degrading marine bacterium, Saccharophagus degradans strain 2-40 T.</title>
        <authorList>
            <person name="Weiner R.M."/>
            <person name="Taylor L.E.II."/>
            <person name="Henrissat B."/>
            <person name="Hauser L."/>
            <person name="Land M."/>
            <person name="Coutinho P.M."/>
            <person name="Rancurel C."/>
            <person name="Saunders E.H."/>
            <person name="Longmire A.G."/>
            <person name="Zhang H."/>
            <person name="Bayer E.A."/>
            <person name="Gilbert H.J."/>
            <person name="Larimer F."/>
            <person name="Zhulin I.B."/>
            <person name="Ekborg N.A."/>
            <person name="Lamed R."/>
            <person name="Richardson P.M."/>
            <person name="Borovok I."/>
            <person name="Hutcheson S."/>
        </authorList>
    </citation>
    <scope>NUCLEOTIDE SEQUENCE [LARGE SCALE GENOMIC DNA]</scope>
    <source>
        <strain evidence="2">2-40 / ATCC 43961 / DSM 17024</strain>
    </source>
</reference>
<evidence type="ECO:0000313" key="2">
    <source>
        <dbReference type="Proteomes" id="UP000001947"/>
    </source>
</evidence>
<accession>Q21P38</accession>
<evidence type="ECO:0000313" key="1">
    <source>
        <dbReference type="EMBL" id="ABD79541.1"/>
    </source>
</evidence>
<dbReference type="KEGG" id="sde:Sde_0277"/>
<name>Q21P38_SACD2</name>
<dbReference type="Proteomes" id="UP000001947">
    <property type="component" value="Chromosome"/>
</dbReference>
<dbReference type="HOGENOM" id="CLU_2737619_0_0_6"/>
<dbReference type="RefSeq" id="WP_011466765.1">
    <property type="nucleotide sequence ID" value="NC_007912.1"/>
</dbReference>
<gene>
    <name evidence="1" type="ordered locus">Sde_0277</name>
</gene>